<dbReference type="PANTHER" id="PTHR31624:SF3">
    <property type="entry name" value="HUWE1-ASSOCIATED PROTEIN MODIFYING STRESS RESPONSES 1"/>
    <property type="match status" value="1"/>
</dbReference>
<accession>A0AA41NC21</accession>
<dbReference type="GO" id="GO:0005634">
    <property type="term" value="C:nucleus"/>
    <property type="evidence" value="ECO:0007669"/>
    <property type="project" value="UniProtKB-SubCell"/>
</dbReference>
<sequence length="179" mass="19944">MEERKEEDEAEIQEHRPSTGSPSGSGSAWPRPSRTSRCPLSCRRRRRPPRGPSTSSRSCGTSSRTRHRRGPALDPVCQQPGLSLWVPFRNAAAAVTNLYKESVDTHQRSFDIGIQIVYQRRNKDVLARVKKGRRTIPREDLISFLCGKGPPPRSSRAAPRLTAVSPNRATSRETSSSVD</sequence>
<proteinExistence type="predicted"/>
<feature type="compositionally biased region" description="Polar residues" evidence="3">
    <location>
        <begin position="164"/>
        <end position="179"/>
    </location>
</feature>
<dbReference type="InterPro" id="IPR040308">
    <property type="entry name" value="HAPR1"/>
</dbReference>
<dbReference type="EMBL" id="JAATJV010414200">
    <property type="protein sequence ID" value="MBZ3887217.1"/>
    <property type="molecule type" value="Genomic_DNA"/>
</dbReference>
<feature type="compositionally biased region" description="Low complexity" evidence="3">
    <location>
        <begin position="52"/>
        <end position="63"/>
    </location>
</feature>
<reference evidence="4" key="1">
    <citation type="submission" date="2020-03" db="EMBL/GenBank/DDBJ databases">
        <title>Studies in the Genomics of Life Span.</title>
        <authorList>
            <person name="Glass D."/>
        </authorList>
    </citation>
    <scope>NUCLEOTIDE SEQUENCE</scope>
    <source>
        <strain evidence="4">SUZIE</strain>
        <tissue evidence="4">Muscle</tissue>
    </source>
</reference>
<gene>
    <name evidence="4" type="ORF">SUZIE_191845</name>
</gene>
<evidence type="ECO:0000313" key="4">
    <source>
        <dbReference type="EMBL" id="MBZ3887217.1"/>
    </source>
</evidence>
<evidence type="ECO:0000256" key="2">
    <source>
        <dbReference type="ARBA" id="ARBA00023242"/>
    </source>
</evidence>
<dbReference type="AlphaFoldDB" id="A0AA41NC21"/>
<evidence type="ECO:0000256" key="3">
    <source>
        <dbReference type="SAM" id="MobiDB-lite"/>
    </source>
</evidence>
<keyword evidence="2" id="KW-0539">Nucleus</keyword>
<comment type="subcellular location">
    <subcellularLocation>
        <location evidence="1">Nucleus</location>
    </subcellularLocation>
</comment>
<feature type="region of interest" description="Disordered" evidence="3">
    <location>
        <begin position="1"/>
        <end position="76"/>
    </location>
</feature>
<evidence type="ECO:0000256" key="1">
    <source>
        <dbReference type="ARBA" id="ARBA00004123"/>
    </source>
</evidence>
<name>A0AA41NC21_SCICA</name>
<evidence type="ECO:0000313" key="5">
    <source>
        <dbReference type="Proteomes" id="UP001166674"/>
    </source>
</evidence>
<feature type="region of interest" description="Disordered" evidence="3">
    <location>
        <begin position="146"/>
        <end position="179"/>
    </location>
</feature>
<comment type="caution">
    <text evidence="4">The sequence shown here is derived from an EMBL/GenBank/DDBJ whole genome shotgun (WGS) entry which is preliminary data.</text>
</comment>
<organism evidence="4 5">
    <name type="scientific">Sciurus carolinensis</name>
    <name type="common">Eastern gray squirrel</name>
    <dbReference type="NCBI Taxonomy" id="30640"/>
    <lineage>
        <taxon>Eukaryota</taxon>
        <taxon>Metazoa</taxon>
        <taxon>Chordata</taxon>
        <taxon>Craniata</taxon>
        <taxon>Vertebrata</taxon>
        <taxon>Euteleostomi</taxon>
        <taxon>Mammalia</taxon>
        <taxon>Eutheria</taxon>
        <taxon>Euarchontoglires</taxon>
        <taxon>Glires</taxon>
        <taxon>Rodentia</taxon>
        <taxon>Sciuromorpha</taxon>
        <taxon>Sciuridae</taxon>
        <taxon>Sciurinae</taxon>
        <taxon>Sciurini</taxon>
        <taxon>Sciurus</taxon>
    </lineage>
</organism>
<dbReference type="InterPro" id="IPR029196">
    <property type="entry name" value="HAPSTR1-like"/>
</dbReference>
<keyword evidence="5" id="KW-1185">Reference proteome</keyword>
<dbReference type="Pfam" id="PF15251">
    <property type="entry name" value="TAPR1-like"/>
    <property type="match status" value="1"/>
</dbReference>
<dbReference type="PANTHER" id="PTHR31624">
    <property type="entry name" value="UPF0472 PROTEIN C16ORF72"/>
    <property type="match status" value="1"/>
</dbReference>
<feature type="compositionally biased region" description="Acidic residues" evidence="3">
    <location>
        <begin position="1"/>
        <end position="11"/>
    </location>
</feature>
<feature type="compositionally biased region" description="Low complexity" evidence="3">
    <location>
        <begin position="18"/>
        <end position="41"/>
    </location>
</feature>
<protein>
    <submittedName>
        <fullName evidence="4">UPF0472 protein C16orf72-like protein</fullName>
    </submittedName>
</protein>
<dbReference type="Proteomes" id="UP001166674">
    <property type="component" value="Unassembled WGS sequence"/>
</dbReference>